<feature type="chain" id="PRO_5024834287" description="Calcium-binding protein" evidence="1">
    <location>
        <begin position="27"/>
        <end position="275"/>
    </location>
</feature>
<protein>
    <recommendedName>
        <fullName evidence="4">Calcium-binding protein</fullName>
    </recommendedName>
</protein>
<dbReference type="Proteomes" id="UP000325849">
    <property type="component" value="Unassembled WGS sequence"/>
</dbReference>
<keyword evidence="3" id="KW-1185">Reference proteome</keyword>
<comment type="caution">
    <text evidence="2">The sequence shown here is derived from an EMBL/GenBank/DDBJ whole genome shotgun (WGS) entry which is preliminary data.</text>
</comment>
<evidence type="ECO:0000313" key="2">
    <source>
        <dbReference type="EMBL" id="MPY36440.1"/>
    </source>
</evidence>
<reference evidence="2 3" key="1">
    <citation type="submission" date="2019-07" db="EMBL/GenBank/DDBJ databases">
        <title>New species of Amycolatopsis and Streptomyces.</title>
        <authorList>
            <person name="Duangmal K."/>
            <person name="Teo W.F.A."/>
            <person name="Lipun K."/>
        </authorList>
    </citation>
    <scope>NUCLEOTIDE SEQUENCE [LARGE SCALE GENOMIC DNA]</scope>
    <source>
        <strain evidence="2 3">NBRC 109810</strain>
    </source>
</reference>
<proteinExistence type="predicted"/>
<gene>
    <name evidence="2" type="ORF">FNH09_36030</name>
</gene>
<name>A0A5N8VMF7_9ACTN</name>
<feature type="signal peptide" evidence="1">
    <location>
        <begin position="1"/>
        <end position="26"/>
    </location>
</feature>
<sequence>MKKLAIGAALTGALALTGLAAPVASAATPSLVFSGVTVNKGKAIVVGTTGTVNVPVTYNLTRPADLVIDNKKTFAAVVLYRGSLKSVDNELGPEVMPTCTTTATTATTVTQRCTETIPVSPRDYLYEAADAGTWKAAGVYAHMDSTVSDDFLSSETNMAMWGNLTTAKVQRAAKLTTDATPEPVKKGKTLTVKGALTRANWANGKYSGYVGQTATLQFRAKGSSTYKNVKTVKSGTAGALSTTVKANADGYYRYTFAGTSTTAAATAAGDYVDVK</sequence>
<organism evidence="2 3">
    <name type="scientific">Streptomyces adustus</name>
    <dbReference type="NCBI Taxonomy" id="1609272"/>
    <lineage>
        <taxon>Bacteria</taxon>
        <taxon>Bacillati</taxon>
        <taxon>Actinomycetota</taxon>
        <taxon>Actinomycetes</taxon>
        <taxon>Kitasatosporales</taxon>
        <taxon>Streptomycetaceae</taxon>
        <taxon>Streptomyces</taxon>
    </lineage>
</organism>
<evidence type="ECO:0000313" key="3">
    <source>
        <dbReference type="Proteomes" id="UP000325849"/>
    </source>
</evidence>
<dbReference type="RefSeq" id="WP_152894095.1">
    <property type="nucleotide sequence ID" value="NZ_VJZD01000222.1"/>
</dbReference>
<dbReference type="OrthoDB" id="4170050at2"/>
<accession>A0A5N8VMF7</accession>
<evidence type="ECO:0008006" key="4">
    <source>
        <dbReference type="Google" id="ProtNLM"/>
    </source>
</evidence>
<dbReference type="EMBL" id="VJZD01000222">
    <property type="protein sequence ID" value="MPY36440.1"/>
    <property type="molecule type" value="Genomic_DNA"/>
</dbReference>
<dbReference type="AlphaFoldDB" id="A0A5N8VMF7"/>
<keyword evidence="1" id="KW-0732">Signal</keyword>
<evidence type="ECO:0000256" key="1">
    <source>
        <dbReference type="SAM" id="SignalP"/>
    </source>
</evidence>